<dbReference type="Pfam" id="PF12796">
    <property type="entry name" value="Ank_2"/>
    <property type="match status" value="1"/>
</dbReference>
<dbReference type="PANTHER" id="PTHR24123">
    <property type="entry name" value="ANKYRIN REPEAT-CONTAINING"/>
    <property type="match status" value="1"/>
</dbReference>
<protein>
    <submittedName>
        <fullName evidence="5">Pfs domain-containing protein</fullName>
    </submittedName>
</protein>
<gene>
    <name evidence="5" type="ORF">CI238_10494</name>
</gene>
<feature type="repeat" description="ANK" evidence="3">
    <location>
        <begin position="546"/>
        <end position="581"/>
    </location>
</feature>
<dbReference type="Gene3D" id="1.25.40.20">
    <property type="entry name" value="Ankyrin repeat-containing domain"/>
    <property type="match status" value="1"/>
</dbReference>
<keyword evidence="1" id="KW-0677">Repeat</keyword>
<dbReference type="PROSITE" id="PS50088">
    <property type="entry name" value="ANK_REPEAT"/>
    <property type="match status" value="4"/>
</dbReference>
<sequence>MEVVGAVASFIAIGQALTAGRHVIDVLRAIPGIGDELTWLNNDIETLRLVVEEADMRGTSSDQSLPETPLLKRARLQLCEIVADLEEVHNGCVRAVRQDGTVRAKKRKWFWQQTKLSDCREKARDARANLLAALQTLQLKETKETKQLVLRIESFAIETHGAVALISSGSKVFQRGLRSLQGPQVHDMKEFHQPRYEKPIGQLTTDIEQVVFSGDRSTKTNKLSLKGSDSVIINTSLSAFERCPRPCWCRCHGSRTVSYKSTDWVRNLIGSFSLTYDRQVTCYNGVKCDTSTCNGSGKVSANFSYCLPVLLCSRLIYLQASFNASTGISFSLRPVRIIPLRDMFWGCVEKGSRIELNQLMQHKGIVYPGDSAPDGETALSYVIRHGTTDVVTYLEEFWGDQLHSGSFDDFWFFKANRLIEDWSFMPLEEKNALSSMVSRSEARIDAIQTLLHSAVKKADLAEIQQAAKNQPWSMDQFDHRGETPLHLAARSGNLDAVRELLNLGCNIDQRDSAGDTVLTIACAEGYAPMAQYLVDAGCNVGVKNNLGFTALHRAAEATGESSMEIIRSLLSAGASATATTKDGRSALHYLVTSDSDKAIFGANLRILLDAGADLEARNYMGKRPLDEAIMENSQVSLQCLIEAGARTTSSGCSENILHLAAFFTDHSMLSYLESLSISGLNTHMVDQYGNTAWDYFIYVSYSEYWRISGYRRPTEEEAQAFVRLYQGVRDRNLDLDMKILQRVRQYLLHKDTRGAATALDSLVKQKEEWERWDLVETYKTIGLQTREAMWDAAIESVDENLEVLQEEMAKSPWKNSSHWDWLLYEDSDETASESEDESKTATVHSNEEEEHLLAFEEEEADG</sequence>
<dbReference type="PROSITE" id="PS50297">
    <property type="entry name" value="ANK_REP_REGION"/>
    <property type="match status" value="2"/>
</dbReference>
<organism evidence="5 6">
    <name type="scientific">Colletotrichum incanum</name>
    <name type="common">Soybean anthracnose fungus</name>
    <dbReference type="NCBI Taxonomy" id="1573173"/>
    <lineage>
        <taxon>Eukaryota</taxon>
        <taxon>Fungi</taxon>
        <taxon>Dikarya</taxon>
        <taxon>Ascomycota</taxon>
        <taxon>Pezizomycotina</taxon>
        <taxon>Sordariomycetes</taxon>
        <taxon>Hypocreomycetidae</taxon>
        <taxon>Glomerellales</taxon>
        <taxon>Glomerellaceae</taxon>
        <taxon>Colletotrichum</taxon>
        <taxon>Colletotrichum spaethianum species complex</taxon>
    </lineage>
</organism>
<feature type="repeat" description="ANK" evidence="3">
    <location>
        <begin position="513"/>
        <end position="545"/>
    </location>
</feature>
<evidence type="ECO:0000256" key="1">
    <source>
        <dbReference type="ARBA" id="ARBA00022737"/>
    </source>
</evidence>
<dbReference type="AlphaFoldDB" id="A0A166LC64"/>
<evidence type="ECO:0000256" key="2">
    <source>
        <dbReference type="ARBA" id="ARBA00023043"/>
    </source>
</evidence>
<dbReference type="SMART" id="SM00248">
    <property type="entry name" value="ANK"/>
    <property type="match status" value="7"/>
</dbReference>
<dbReference type="InterPro" id="IPR002110">
    <property type="entry name" value="Ankyrin_rpt"/>
</dbReference>
<evidence type="ECO:0000313" key="5">
    <source>
        <dbReference type="EMBL" id="KZL63346.1"/>
    </source>
</evidence>
<evidence type="ECO:0000256" key="4">
    <source>
        <dbReference type="SAM" id="MobiDB-lite"/>
    </source>
</evidence>
<name>A0A166LC64_COLIC</name>
<dbReference type="SUPFAM" id="SSF48403">
    <property type="entry name" value="Ankyrin repeat"/>
    <property type="match status" value="1"/>
</dbReference>
<reference evidence="5 6" key="1">
    <citation type="submission" date="2015-06" db="EMBL/GenBank/DDBJ databases">
        <title>Survival trade-offs in plant roots during colonization by closely related pathogenic and mutualistic fungi.</title>
        <authorList>
            <person name="Hacquard S."/>
            <person name="Kracher B."/>
            <person name="Hiruma K."/>
            <person name="Weinman A."/>
            <person name="Muench P."/>
            <person name="Garrido Oter R."/>
            <person name="Ver Loren van Themaat E."/>
            <person name="Dallerey J.-F."/>
            <person name="Damm U."/>
            <person name="Henrissat B."/>
            <person name="Lespinet O."/>
            <person name="Thon M."/>
            <person name="Kemen E."/>
            <person name="McHardy A.C."/>
            <person name="Schulze-Lefert P."/>
            <person name="O'Connell R.J."/>
        </authorList>
    </citation>
    <scope>NUCLEOTIDE SEQUENCE [LARGE SCALE GENOMIC DNA]</scope>
    <source>
        <strain evidence="5 6">MAFF 238704</strain>
    </source>
</reference>
<dbReference type="InterPro" id="IPR036770">
    <property type="entry name" value="Ankyrin_rpt-contain_sf"/>
</dbReference>
<dbReference type="PRINTS" id="PR01415">
    <property type="entry name" value="ANKYRIN"/>
</dbReference>
<accession>A0A166LC64</accession>
<dbReference type="STRING" id="1573173.A0A166LC64"/>
<dbReference type="InterPro" id="IPR051165">
    <property type="entry name" value="Multifunctional_ANK_Repeat"/>
</dbReference>
<feature type="repeat" description="ANK" evidence="3">
    <location>
        <begin position="582"/>
        <end position="619"/>
    </location>
</feature>
<evidence type="ECO:0000256" key="3">
    <source>
        <dbReference type="PROSITE-ProRule" id="PRU00023"/>
    </source>
</evidence>
<dbReference type="Proteomes" id="UP000076584">
    <property type="component" value="Unassembled WGS sequence"/>
</dbReference>
<feature type="repeat" description="ANK" evidence="3">
    <location>
        <begin position="480"/>
        <end position="512"/>
    </location>
</feature>
<proteinExistence type="predicted"/>
<feature type="compositionally biased region" description="Acidic residues" evidence="4">
    <location>
        <begin position="826"/>
        <end position="836"/>
    </location>
</feature>
<keyword evidence="6" id="KW-1185">Reference proteome</keyword>
<dbReference type="PANTHER" id="PTHR24123:SF141">
    <property type="entry name" value="ANKYRIN 2, ISOFORM U"/>
    <property type="match status" value="1"/>
</dbReference>
<feature type="region of interest" description="Disordered" evidence="4">
    <location>
        <begin position="826"/>
        <end position="862"/>
    </location>
</feature>
<comment type="caution">
    <text evidence="5">The sequence shown here is derived from an EMBL/GenBank/DDBJ whole genome shotgun (WGS) entry which is preliminary data.</text>
</comment>
<dbReference type="EMBL" id="LFIW01002819">
    <property type="protein sequence ID" value="KZL63346.1"/>
    <property type="molecule type" value="Genomic_DNA"/>
</dbReference>
<keyword evidence="2 3" id="KW-0040">ANK repeat</keyword>
<evidence type="ECO:0000313" key="6">
    <source>
        <dbReference type="Proteomes" id="UP000076584"/>
    </source>
</evidence>
<feature type="compositionally biased region" description="Acidic residues" evidence="4">
    <location>
        <begin position="847"/>
        <end position="862"/>
    </location>
</feature>